<organism evidence="4 5">
    <name type="scientific">Demequina muriae</name>
    <dbReference type="NCBI Taxonomy" id="3051664"/>
    <lineage>
        <taxon>Bacteria</taxon>
        <taxon>Bacillati</taxon>
        <taxon>Actinomycetota</taxon>
        <taxon>Actinomycetes</taxon>
        <taxon>Micrococcales</taxon>
        <taxon>Demequinaceae</taxon>
        <taxon>Demequina</taxon>
    </lineage>
</organism>
<protein>
    <submittedName>
        <fullName evidence="4">MogA/MoaB family molybdenum cofactor biosynthesis protein</fullName>
    </submittedName>
</protein>
<dbReference type="PANTHER" id="PTHR43764:SF1">
    <property type="entry name" value="MOLYBDOPTERIN MOLYBDOTRANSFERASE"/>
    <property type="match status" value="1"/>
</dbReference>
<dbReference type="Proteomes" id="UP001172708">
    <property type="component" value="Unassembled WGS sequence"/>
</dbReference>
<dbReference type="RefSeq" id="WP_301143052.1">
    <property type="nucleotide sequence ID" value="NZ_JAUHQA010000001.1"/>
</dbReference>
<dbReference type="PANTHER" id="PTHR43764">
    <property type="entry name" value="MOLYBDENUM COFACTOR BIOSYNTHESIS"/>
    <property type="match status" value="1"/>
</dbReference>
<gene>
    <name evidence="4" type="ORF">QQX02_10795</name>
</gene>
<evidence type="ECO:0000313" key="5">
    <source>
        <dbReference type="Proteomes" id="UP001172708"/>
    </source>
</evidence>
<dbReference type="InterPro" id="IPR036425">
    <property type="entry name" value="MoaB/Mog-like_dom_sf"/>
</dbReference>
<keyword evidence="2" id="KW-0501">Molybdenum cofactor biosynthesis</keyword>
<proteinExistence type="predicted"/>
<feature type="domain" description="MoaB/Mog" evidence="3">
    <location>
        <begin position="16"/>
        <end position="161"/>
    </location>
</feature>
<evidence type="ECO:0000313" key="4">
    <source>
        <dbReference type="EMBL" id="MDN4481412.1"/>
    </source>
</evidence>
<dbReference type="Pfam" id="PF00994">
    <property type="entry name" value="MoCF_biosynth"/>
    <property type="match status" value="1"/>
</dbReference>
<accession>A0ABT8GJ02</accession>
<dbReference type="NCBIfam" id="TIGR00177">
    <property type="entry name" value="molyb_syn"/>
    <property type="match status" value="1"/>
</dbReference>
<dbReference type="SMART" id="SM00852">
    <property type="entry name" value="MoCF_biosynth"/>
    <property type="match status" value="1"/>
</dbReference>
<keyword evidence="5" id="KW-1185">Reference proteome</keyword>
<dbReference type="Gene3D" id="3.40.980.10">
    <property type="entry name" value="MoaB/Mog-like domain"/>
    <property type="match status" value="1"/>
</dbReference>
<comment type="caution">
    <text evidence="4">The sequence shown here is derived from an EMBL/GenBank/DDBJ whole genome shotgun (WGS) entry which is preliminary data.</text>
</comment>
<evidence type="ECO:0000259" key="3">
    <source>
        <dbReference type="SMART" id="SM00852"/>
    </source>
</evidence>
<name>A0ABT8GJ02_9MICO</name>
<dbReference type="InterPro" id="IPR001453">
    <property type="entry name" value="MoaB/Mog_dom"/>
</dbReference>
<comment type="pathway">
    <text evidence="1">Cofactor biosynthesis; molybdopterin biosynthesis.</text>
</comment>
<dbReference type="SUPFAM" id="SSF53218">
    <property type="entry name" value="Molybdenum cofactor biosynthesis proteins"/>
    <property type="match status" value="1"/>
</dbReference>
<evidence type="ECO:0000256" key="1">
    <source>
        <dbReference type="ARBA" id="ARBA00005046"/>
    </source>
</evidence>
<dbReference type="EMBL" id="JAUHQA010000001">
    <property type="protein sequence ID" value="MDN4481412.1"/>
    <property type="molecule type" value="Genomic_DNA"/>
</dbReference>
<dbReference type="CDD" id="cd00886">
    <property type="entry name" value="MogA_MoaB"/>
    <property type="match status" value="1"/>
</dbReference>
<sequence>MTGARETPALAGAAAAVITVSDRRSAGQADDTAGPAVADALHAAGAAVEAWLVPDGRESVATAIEQALASGARLILTAGGTGVHPRDVTPEATRPFLARELPGIPELLRATGARTTRTAALSRGLAGVSAGHAPAVIVNLPGSEAGAREGIETLLPLLAHLLSQLDGGDH</sequence>
<evidence type="ECO:0000256" key="2">
    <source>
        <dbReference type="ARBA" id="ARBA00023150"/>
    </source>
</evidence>
<reference evidence="4" key="1">
    <citation type="submission" date="2023-06" db="EMBL/GenBank/DDBJ databases">
        <title>Egi l300058.</title>
        <authorList>
            <person name="Gao L."/>
            <person name="Fang B.-Z."/>
            <person name="Li W.-J."/>
        </authorList>
    </citation>
    <scope>NUCLEOTIDE SEQUENCE</scope>
    <source>
        <strain evidence="4">EGI L300058</strain>
    </source>
</reference>
<dbReference type="InterPro" id="IPR051920">
    <property type="entry name" value="MPT_Adenylyltrnsfr/MoaC-Rel"/>
</dbReference>